<protein>
    <submittedName>
        <fullName evidence="1">Uncharacterized protein</fullName>
    </submittedName>
</protein>
<gene>
    <name evidence="1" type="ORF">NM208_g11115</name>
</gene>
<evidence type="ECO:0000313" key="2">
    <source>
        <dbReference type="Proteomes" id="UP001148629"/>
    </source>
</evidence>
<name>A0ACC1RVG1_9HYPO</name>
<comment type="caution">
    <text evidence="1">The sequence shown here is derived from an EMBL/GenBank/DDBJ whole genome shotgun (WGS) entry which is preliminary data.</text>
</comment>
<dbReference type="EMBL" id="JANRMS010001703">
    <property type="protein sequence ID" value="KAJ3526590.1"/>
    <property type="molecule type" value="Genomic_DNA"/>
</dbReference>
<proteinExistence type="predicted"/>
<sequence>MADPSNTVKLETPSVECEYPDPNDLSPAQHELSAIMLKMRDDPTLMGIRDLGKDGIFRSLDADRNIVDAIAFTPALIKALLDRMPYDAESEKNFRGVDGTKVPKDQWYDPPPGILPPPLEEEHWERSEEVLEKYKKMYHARRKKIEQGTATQCAVCLMSDNDLGPGLGKRKP</sequence>
<keyword evidence="2" id="KW-1185">Reference proteome</keyword>
<evidence type="ECO:0000313" key="1">
    <source>
        <dbReference type="EMBL" id="KAJ3526590.1"/>
    </source>
</evidence>
<accession>A0ACC1RVG1</accession>
<reference evidence="1" key="1">
    <citation type="submission" date="2022-08" db="EMBL/GenBank/DDBJ databases">
        <title>Genome Sequence of Fusarium decemcellulare.</title>
        <authorList>
            <person name="Buettner E."/>
        </authorList>
    </citation>
    <scope>NUCLEOTIDE SEQUENCE</scope>
    <source>
        <strain evidence="1">Babe19</strain>
    </source>
</reference>
<dbReference type="Proteomes" id="UP001148629">
    <property type="component" value="Unassembled WGS sequence"/>
</dbReference>
<organism evidence="1 2">
    <name type="scientific">Fusarium decemcellulare</name>
    <dbReference type="NCBI Taxonomy" id="57161"/>
    <lineage>
        <taxon>Eukaryota</taxon>
        <taxon>Fungi</taxon>
        <taxon>Dikarya</taxon>
        <taxon>Ascomycota</taxon>
        <taxon>Pezizomycotina</taxon>
        <taxon>Sordariomycetes</taxon>
        <taxon>Hypocreomycetidae</taxon>
        <taxon>Hypocreales</taxon>
        <taxon>Nectriaceae</taxon>
        <taxon>Fusarium</taxon>
        <taxon>Fusarium decemcellulare species complex</taxon>
    </lineage>
</organism>